<dbReference type="PANTHER" id="PTHR33121:SF56">
    <property type="entry name" value="SIGNALLING PROTEIN WITH EAL AND C2 DOMAINS"/>
    <property type="match status" value="1"/>
</dbReference>
<dbReference type="OrthoDB" id="675397at2"/>
<dbReference type="GO" id="GO:0071111">
    <property type="term" value="F:cyclic-guanylate-specific phosphodiesterase activity"/>
    <property type="evidence" value="ECO:0007669"/>
    <property type="project" value="InterPro"/>
</dbReference>
<reference evidence="3 4" key="1">
    <citation type="submission" date="2014-04" db="EMBL/GenBank/DDBJ databases">
        <title>Draft genome sequence of Photobacterium halotolerans S2753: a solonamide, ngercheumicin and holomycin producer.</title>
        <authorList>
            <person name="Machado H.R."/>
            <person name="Gram L."/>
        </authorList>
    </citation>
    <scope>NUCLEOTIDE SEQUENCE [LARGE SCALE GENOMIC DNA]</scope>
    <source>
        <strain evidence="3 4">S2753</strain>
    </source>
</reference>
<gene>
    <name evidence="3" type="ORF">EA58_11075</name>
</gene>
<comment type="caution">
    <text evidence="3">The sequence shown here is derived from an EMBL/GenBank/DDBJ whole genome shotgun (WGS) entry which is preliminary data.</text>
</comment>
<keyword evidence="1" id="KW-1133">Transmembrane helix</keyword>
<dbReference type="CDD" id="cd01948">
    <property type="entry name" value="EAL"/>
    <property type="match status" value="1"/>
</dbReference>
<dbReference type="PANTHER" id="PTHR33121">
    <property type="entry name" value="CYCLIC DI-GMP PHOSPHODIESTERASE PDEF"/>
    <property type="match status" value="1"/>
</dbReference>
<dbReference type="SMART" id="SM00052">
    <property type="entry name" value="EAL"/>
    <property type="match status" value="1"/>
</dbReference>
<keyword evidence="1" id="KW-0812">Transmembrane</keyword>
<dbReference type="AlphaFoldDB" id="A0A066RMI6"/>
<keyword evidence="1" id="KW-0472">Membrane</keyword>
<dbReference type="Gene3D" id="3.20.20.450">
    <property type="entry name" value="EAL domain"/>
    <property type="match status" value="1"/>
</dbReference>
<accession>A0A066RMI6</accession>
<feature type="transmembrane region" description="Helical" evidence="1">
    <location>
        <begin position="227"/>
        <end position="246"/>
    </location>
</feature>
<sequence>MLLYLYEKWKLSVAIFLIAIPIIFLLSNPLNKAIFTAEVNTRLENLQDAYLDKYQSIGTDIFNLYSLLEFNCEDHDLNLIRHTVEHSHAIQLIEFRTPSGVCSNYGKNVSIIQQQPSQHAIDTTEKNTIYSLENYSGHRVKITLQKRDVILNIVTVPFQHIFTESEAGIGCIGLSLEKDGQYLPLWPQKSNKKYLHISQKNFYKDFSLHVYANREGLQRITQPTTSMGQLLLLSGIFCLCIVIGLMRKETGMTSLIAQGLKKKEFLPFYQPIYNQRTQKIESCEVLLRWRRPNGEMISPALFIPMAEHNGQIVALTTFLLHKVASQLRSISPLPPCFYVSINVTPMQLQDETFPEHVFSIIDSYDLERRNFAFEVTERTPFTDWVSAEKVITRFQMEGILIKLDDAGTGYGGFSYLQKLPIRTLKIDKMFVDTIGTGDIKSNILDSIILFATNANLHLIAEGVETQEQADYLTQRGVTLMQGYHFAKPMPFSRLKSVMTEHGLLASVSDSSYATFT</sequence>
<dbReference type="InterPro" id="IPR035919">
    <property type="entry name" value="EAL_sf"/>
</dbReference>
<protein>
    <recommendedName>
        <fullName evidence="2">EAL domain-containing protein</fullName>
    </recommendedName>
</protein>
<dbReference type="RefSeq" id="WP_051642013.1">
    <property type="nucleotide sequence ID" value="NZ_JAGSGC010000006.1"/>
</dbReference>
<dbReference type="SUPFAM" id="SSF141868">
    <property type="entry name" value="EAL domain-like"/>
    <property type="match status" value="1"/>
</dbReference>
<dbReference type="Pfam" id="PF00563">
    <property type="entry name" value="EAL"/>
    <property type="match status" value="1"/>
</dbReference>
<dbReference type="PROSITE" id="PS50883">
    <property type="entry name" value="EAL"/>
    <property type="match status" value="1"/>
</dbReference>
<evidence type="ECO:0000256" key="1">
    <source>
        <dbReference type="SAM" id="Phobius"/>
    </source>
</evidence>
<keyword evidence="4" id="KW-1185">Reference proteome</keyword>
<proteinExistence type="predicted"/>
<evidence type="ECO:0000259" key="2">
    <source>
        <dbReference type="PROSITE" id="PS50883"/>
    </source>
</evidence>
<organism evidence="3 4">
    <name type="scientific">Photobacterium galatheae</name>
    <dbReference type="NCBI Taxonomy" id="1654360"/>
    <lineage>
        <taxon>Bacteria</taxon>
        <taxon>Pseudomonadati</taxon>
        <taxon>Pseudomonadota</taxon>
        <taxon>Gammaproteobacteria</taxon>
        <taxon>Vibrionales</taxon>
        <taxon>Vibrionaceae</taxon>
        <taxon>Photobacterium</taxon>
    </lineage>
</organism>
<evidence type="ECO:0000313" key="3">
    <source>
        <dbReference type="EMBL" id="KDM91559.1"/>
    </source>
</evidence>
<name>A0A066RMI6_9GAMM</name>
<dbReference type="InterPro" id="IPR050706">
    <property type="entry name" value="Cyclic-di-GMP_PDE-like"/>
</dbReference>
<feature type="domain" description="EAL" evidence="2">
    <location>
        <begin position="249"/>
        <end position="502"/>
    </location>
</feature>
<dbReference type="EMBL" id="JMIB01000021">
    <property type="protein sequence ID" value="KDM91559.1"/>
    <property type="molecule type" value="Genomic_DNA"/>
</dbReference>
<feature type="transmembrane region" description="Helical" evidence="1">
    <location>
        <begin position="12"/>
        <end position="30"/>
    </location>
</feature>
<dbReference type="STRING" id="1654360.EA58_11075"/>
<dbReference type="Proteomes" id="UP000027192">
    <property type="component" value="Unassembled WGS sequence"/>
</dbReference>
<dbReference type="InterPro" id="IPR001633">
    <property type="entry name" value="EAL_dom"/>
</dbReference>
<evidence type="ECO:0000313" key="4">
    <source>
        <dbReference type="Proteomes" id="UP000027192"/>
    </source>
</evidence>